<dbReference type="EMBL" id="QWDC01000005">
    <property type="protein sequence ID" value="RFZ90049.1"/>
    <property type="molecule type" value="Genomic_DNA"/>
</dbReference>
<dbReference type="Proteomes" id="UP000264217">
    <property type="component" value="Unassembled WGS sequence"/>
</dbReference>
<keyword evidence="1" id="KW-0812">Transmembrane</keyword>
<name>A0A372NM70_9SPHI</name>
<dbReference type="AlphaFoldDB" id="A0A372NM70"/>
<gene>
    <name evidence="2" type="ORF">D0C36_22655</name>
</gene>
<organism evidence="2 3">
    <name type="scientific">Mucilaginibacter conchicola</name>
    <dbReference type="NCBI Taxonomy" id="2303333"/>
    <lineage>
        <taxon>Bacteria</taxon>
        <taxon>Pseudomonadati</taxon>
        <taxon>Bacteroidota</taxon>
        <taxon>Sphingobacteriia</taxon>
        <taxon>Sphingobacteriales</taxon>
        <taxon>Sphingobacteriaceae</taxon>
        <taxon>Mucilaginibacter</taxon>
    </lineage>
</organism>
<keyword evidence="1" id="KW-1133">Transmembrane helix</keyword>
<keyword evidence="3" id="KW-1185">Reference proteome</keyword>
<evidence type="ECO:0000256" key="1">
    <source>
        <dbReference type="SAM" id="Phobius"/>
    </source>
</evidence>
<sequence>MTIGSLLKFKAMLQQFTWQNYITLIALLLIVYYGYILLRWYRTEIRATIKSNKSQSPLFPSSFNSPEQPDVIGIAKPVQGAAIHGEELLFAPSEEAENYGANPIPVKEDNELVSAFSDMVAEIKTLIRVIADSNDSRENFEMLFQLEVQKFGLLAGTPYQEKVNHFLIKESAGKFPFGLHISELDNYWQTIQA</sequence>
<reference evidence="2 3" key="1">
    <citation type="submission" date="2018-08" db="EMBL/GenBank/DDBJ databases">
        <title>Mucilaginibacter sp. MYSH2.</title>
        <authorList>
            <person name="Seo T."/>
        </authorList>
    </citation>
    <scope>NUCLEOTIDE SEQUENCE [LARGE SCALE GENOMIC DNA]</scope>
    <source>
        <strain evidence="2 3">MYSH2</strain>
    </source>
</reference>
<evidence type="ECO:0000313" key="2">
    <source>
        <dbReference type="EMBL" id="RFZ90049.1"/>
    </source>
</evidence>
<comment type="caution">
    <text evidence="2">The sequence shown here is derived from an EMBL/GenBank/DDBJ whole genome shotgun (WGS) entry which is preliminary data.</text>
</comment>
<evidence type="ECO:0000313" key="3">
    <source>
        <dbReference type="Proteomes" id="UP000264217"/>
    </source>
</evidence>
<protein>
    <submittedName>
        <fullName evidence="2">Uncharacterized protein</fullName>
    </submittedName>
</protein>
<keyword evidence="1" id="KW-0472">Membrane</keyword>
<proteinExistence type="predicted"/>
<accession>A0A372NM70</accession>
<feature type="transmembrane region" description="Helical" evidence="1">
    <location>
        <begin position="20"/>
        <end position="41"/>
    </location>
</feature>